<evidence type="ECO:0000256" key="2">
    <source>
        <dbReference type="RuleBase" id="RU003968"/>
    </source>
</evidence>
<dbReference type="PROSITE" id="PS00624">
    <property type="entry name" value="GMC_OXRED_2"/>
    <property type="match status" value="1"/>
</dbReference>
<evidence type="ECO:0000313" key="7">
    <source>
        <dbReference type="Proteomes" id="UP000235965"/>
    </source>
</evidence>
<dbReference type="InterPro" id="IPR007867">
    <property type="entry name" value="GMC_OxRtase_C"/>
</dbReference>
<dbReference type="InterPro" id="IPR012132">
    <property type="entry name" value="GMC_OxRdtase"/>
</dbReference>
<comment type="similarity">
    <text evidence="1 2">Belongs to the GMC oxidoreductase family.</text>
</comment>
<keyword evidence="2" id="KW-0274">FAD</keyword>
<protein>
    <submittedName>
        <fullName evidence="6">Glucose dehydrogenase [FAD, quinone]</fullName>
    </submittedName>
</protein>
<dbReference type="Proteomes" id="UP000235965">
    <property type="component" value="Unassembled WGS sequence"/>
</dbReference>
<dbReference type="Gene3D" id="3.30.560.10">
    <property type="entry name" value="Glucose Oxidase, domain 3"/>
    <property type="match status" value="1"/>
</dbReference>
<reference evidence="6 7" key="1">
    <citation type="submission" date="2017-12" db="EMBL/GenBank/DDBJ databases">
        <title>Hemimetabolous genomes reveal molecular basis of termite eusociality.</title>
        <authorList>
            <person name="Harrison M.C."/>
            <person name="Jongepier E."/>
            <person name="Robertson H.M."/>
            <person name="Arning N."/>
            <person name="Bitard-Feildel T."/>
            <person name="Chao H."/>
            <person name="Childers C.P."/>
            <person name="Dinh H."/>
            <person name="Doddapaneni H."/>
            <person name="Dugan S."/>
            <person name="Gowin J."/>
            <person name="Greiner C."/>
            <person name="Han Y."/>
            <person name="Hu H."/>
            <person name="Hughes D.S.T."/>
            <person name="Huylmans A.-K."/>
            <person name="Kemena C."/>
            <person name="Kremer L.P.M."/>
            <person name="Lee S.L."/>
            <person name="Lopez-Ezquerra A."/>
            <person name="Mallet L."/>
            <person name="Monroy-Kuhn J.M."/>
            <person name="Moser A."/>
            <person name="Murali S.C."/>
            <person name="Muzny D.M."/>
            <person name="Otani S."/>
            <person name="Piulachs M.-D."/>
            <person name="Poelchau M."/>
            <person name="Qu J."/>
            <person name="Schaub F."/>
            <person name="Wada-Katsumata A."/>
            <person name="Worley K.C."/>
            <person name="Xie Q."/>
            <person name="Ylla G."/>
            <person name="Poulsen M."/>
            <person name="Gibbs R.A."/>
            <person name="Schal C."/>
            <person name="Richards S."/>
            <person name="Belles X."/>
            <person name="Korb J."/>
            <person name="Bornberg-Bauer E."/>
        </authorList>
    </citation>
    <scope>NUCLEOTIDE SEQUENCE [LARGE SCALE GENOMIC DNA]</scope>
    <source>
        <tissue evidence="6">Whole body</tissue>
    </source>
</reference>
<dbReference type="Pfam" id="PF05199">
    <property type="entry name" value="GMC_oxred_C"/>
    <property type="match status" value="1"/>
</dbReference>
<dbReference type="GO" id="GO:0050660">
    <property type="term" value="F:flavin adenine dinucleotide binding"/>
    <property type="evidence" value="ECO:0007669"/>
    <property type="project" value="InterPro"/>
</dbReference>
<proteinExistence type="inferred from homology"/>
<feature type="domain" description="Glucose-methanol-choline oxidoreductase N-terminal" evidence="4">
    <location>
        <begin position="171"/>
        <end position="194"/>
    </location>
</feature>
<dbReference type="PANTHER" id="PTHR11552:SF154">
    <property type="entry name" value="FI04917P"/>
    <property type="match status" value="1"/>
</dbReference>
<feature type="compositionally biased region" description="Low complexity" evidence="3">
    <location>
        <begin position="707"/>
        <end position="723"/>
    </location>
</feature>
<feature type="compositionally biased region" description="Basic residues" evidence="3">
    <location>
        <begin position="750"/>
        <end position="770"/>
    </location>
</feature>
<dbReference type="OrthoDB" id="269227at2759"/>
<dbReference type="PROSITE" id="PS00623">
    <property type="entry name" value="GMC_OXRED_1"/>
    <property type="match status" value="1"/>
</dbReference>
<keyword evidence="2" id="KW-0285">Flavoprotein</keyword>
<dbReference type="Gene3D" id="3.50.50.60">
    <property type="entry name" value="FAD/NAD(P)-binding domain"/>
    <property type="match status" value="1"/>
</dbReference>
<feature type="compositionally biased region" description="Polar residues" evidence="3">
    <location>
        <begin position="675"/>
        <end position="706"/>
    </location>
</feature>
<dbReference type="InterPro" id="IPR000172">
    <property type="entry name" value="GMC_OxRdtase_N"/>
</dbReference>
<name>A0A2J7RBH2_9NEOP</name>
<dbReference type="AlphaFoldDB" id="A0A2J7RBH2"/>
<keyword evidence="7" id="KW-1185">Reference proteome</keyword>
<evidence type="ECO:0000256" key="3">
    <source>
        <dbReference type="SAM" id="MobiDB-lite"/>
    </source>
</evidence>
<evidence type="ECO:0000256" key="1">
    <source>
        <dbReference type="ARBA" id="ARBA00010790"/>
    </source>
</evidence>
<dbReference type="InParanoid" id="A0A2J7RBH2"/>
<dbReference type="GO" id="GO:0016614">
    <property type="term" value="F:oxidoreductase activity, acting on CH-OH group of donors"/>
    <property type="evidence" value="ECO:0007669"/>
    <property type="project" value="InterPro"/>
</dbReference>
<accession>A0A2J7RBH2</accession>
<dbReference type="EMBL" id="NEVH01005904">
    <property type="protein sequence ID" value="PNF38172.1"/>
    <property type="molecule type" value="Genomic_DNA"/>
</dbReference>
<dbReference type="STRING" id="105785.A0A2J7RBH2"/>
<dbReference type="InterPro" id="IPR036188">
    <property type="entry name" value="FAD/NAD-bd_sf"/>
</dbReference>
<organism evidence="6 7">
    <name type="scientific">Cryptotermes secundus</name>
    <dbReference type="NCBI Taxonomy" id="105785"/>
    <lineage>
        <taxon>Eukaryota</taxon>
        <taxon>Metazoa</taxon>
        <taxon>Ecdysozoa</taxon>
        <taxon>Arthropoda</taxon>
        <taxon>Hexapoda</taxon>
        <taxon>Insecta</taxon>
        <taxon>Pterygota</taxon>
        <taxon>Neoptera</taxon>
        <taxon>Polyneoptera</taxon>
        <taxon>Dictyoptera</taxon>
        <taxon>Blattodea</taxon>
        <taxon>Blattoidea</taxon>
        <taxon>Termitoidae</taxon>
        <taxon>Kalotermitidae</taxon>
        <taxon>Cryptotermitinae</taxon>
        <taxon>Cryptotermes</taxon>
    </lineage>
</organism>
<dbReference type="SUPFAM" id="SSF54373">
    <property type="entry name" value="FAD-linked reductases, C-terminal domain"/>
    <property type="match status" value="1"/>
</dbReference>
<dbReference type="Pfam" id="PF00732">
    <property type="entry name" value="GMC_oxred_N"/>
    <property type="match status" value="1"/>
</dbReference>
<dbReference type="SUPFAM" id="SSF51905">
    <property type="entry name" value="FAD/NAD(P)-binding domain"/>
    <property type="match status" value="1"/>
</dbReference>
<evidence type="ECO:0000259" key="4">
    <source>
        <dbReference type="PROSITE" id="PS00623"/>
    </source>
</evidence>
<evidence type="ECO:0000259" key="5">
    <source>
        <dbReference type="PROSITE" id="PS00624"/>
    </source>
</evidence>
<sequence>MAAPAMNNTAPTMAANMTAPAMAANMTPPAMAANMTADMTMAADMTSMDMSGMCVVDNLNFATVFMILIMSIANSRTKNAGRVGKMQAMKTTYDFVIVGGGSAGCVLANRLSEVAAWNILLLEAGDEEPFAADVPSFAPFLQGNTSGVDWNYVGQPESKSCGRTGCPIPRGRVLGGSSVMNTMLYVRGNRQDYDQWAALGNTGWGYNETLPYFIKSENNLDKQYAADTTYHGTGGFQSVQVLPYQDINVRALIAAFREIGYRELDINGAEQEGVMRAQTTTKNGERQSTNSAFLTPIRRVRPNLRIVTNATVTKILIDGSKKATGVQYVLEEDRKTTLTVMVSKEVILSAGAIHSPHILSLSGVGPKEFLEPLGIPVIQDLSVGYNLQDHVSSGGVYYTLTDTAQLPNLNDRIDHLLQYIHEGTGPLSAIGVLQAIAFGRSQYAKAMGDYPDLQFAFDSEVVIRNLTTGLTSPLTKNVTVPPGQTCAVEPITLEPLCYFNHIIPRPIVLRPRSRGLVKVNSTNPFVPPLVYPNYFSEAQDMQILIEGLLIMARLSQTTVLRDMRYVLDITPVPGCEAVRFGTFAYWNCAIVQSTVTLNHHSGTCKMGPPFDRSAVVDPQLRVYGIQGLRVIDASIMPYIVSGNTNAPTIMIAEKGADMIKDTWIPTKKTVPKMSMSVNKAPSTPAMSKKASGSNKTTVSKTTIVRKSNTTVTSSASTTRNVTAPLTAAKLVQDTTSPSPPMATTTETKTRRQTTSRKTKNRRKPTRRTSG</sequence>
<gene>
    <name evidence="6" type="primary">Gld_0</name>
    <name evidence="6" type="ORF">B7P43_G14245</name>
</gene>
<comment type="caution">
    <text evidence="6">The sequence shown here is derived from an EMBL/GenBank/DDBJ whole genome shotgun (WGS) entry which is preliminary data.</text>
</comment>
<evidence type="ECO:0000313" key="6">
    <source>
        <dbReference type="EMBL" id="PNF38172.1"/>
    </source>
</evidence>
<dbReference type="PANTHER" id="PTHR11552">
    <property type="entry name" value="GLUCOSE-METHANOL-CHOLINE GMC OXIDOREDUCTASE"/>
    <property type="match status" value="1"/>
</dbReference>
<feature type="region of interest" description="Disordered" evidence="3">
    <location>
        <begin position="675"/>
        <end position="770"/>
    </location>
</feature>
<feature type="domain" description="Glucose-methanol-choline oxidoreductase N-terminal" evidence="5">
    <location>
        <begin position="351"/>
        <end position="365"/>
    </location>
</feature>